<dbReference type="EMBL" id="NBCO01000003">
    <property type="protein sequence ID" value="ORC92591.1"/>
    <property type="molecule type" value="Genomic_DNA"/>
</dbReference>
<dbReference type="SUPFAM" id="SSF90257">
    <property type="entry name" value="Myosin rod fragments"/>
    <property type="match status" value="1"/>
</dbReference>
<sequence length="109" mass="12400">MASLGSDVQATSNELVSVIEEMKERRAELDQSIRREEEERTRLLTEIKALNARLTSIDESLRRKMTAKSDLDKVIHDTSEAFRKILDASKQLLSNVREESSGIRHCDGL</sequence>
<accession>A0A1X0P6Z2</accession>
<dbReference type="Proteomes" id="UP000192257">
    <property type="component" value="Unassembled WGS sequence"/>
</dbReference>
<proteinExistence type="predicted"/>
<dbReference type="OrthoDB" id="295355at2759"/>
<gene>
    <name evidence="2" type="ORF">TM35_000033440</name>
</gene>
<dbReference type="RefSeq" id="XP_028886657.1">
    <property type="nucleotide sequence ID" value="XM_029022111.1"/>
</dbReference>
<keyword evidence="1" id="KW-0175">Coiled coil</keyword>
<dbReference type="VEuPathDB" id="TriTrypDB:TM35_000033440"/>
<evidence type="ECO:0000256" key="1">
    <source>
        <dbReference type="SAM" id="Coils"/>
    </source>
</evidence>
<evidence type="ECO:0000313" key="2">
    <source>
        <dbReference type="EMBL" id="ORC92591.1"/>
    </source>
</evidence>
<keyword evidence="2" id="KW-0282">Flagellum</keyword>
<evidence type="ECO:0000313" key="3">
    <source>
        <dbReference type="Proteomes" id="UP000192257"/>
    </source>
</evidence>
<dbReference type="AlphaFoldDB" id="A0A1X0P6Z2"/>
<feature type="coiled-coil region" evidence="1">
    <location>
        <begin position="19"/>
        <end position="53"/>
    </location>
</feature>
<organism evidence="2 3">
    <name type="scientific">Trypanosoma theileri</name>
    <dbReference type="NCBI Taxonomy" id="67003"/>
    <lineage>
        <taxon>Eukaryota</taxon>
        <taxon>Discoba</taxon>
        <taxon>Euglenozoa</taxon>
        <taxon>Kinetoplastea</taxon>
        <taxon>Metakinetoplastina</taxon>
        <taxon>Trypanosomatida</taxon>
        <taxon>Trypanosomatidae</taxon>
        <taxon>Trypanosoma</taxon>
    </lineage>
</organism>
<name>A0A1X0P6Z2_9TRYP</name>
<reference evidence="2 3" key="1">
    <citation type="submission" date="2017-03" db="EMBL/GenBank/DDBJ databases">
        <title>An alternative strategy for trypanosome survival in the mammalian bloodstream revealed through genome and transcriptome analysis of the ubiquitous bovine parasite Trypanosoma (Megatrypanum) theileri.</title>
        <authorList>
            <person name="Kelly S."/>
            <person name="Ivens A."/>
            <person name="Mott A."/>
            <person name="O'Neill E."/>
            <person name="Emms D."/>
            <person name="Macleod O."/>
            <person name="Voorheis P."/>
            <person name="Matthews J."/>
            <person name="Matthews K."/>
            <person name="Carrington M."/>
        </authorList>
    </citation>
    <scope>NUCLEOTIDE SEQUENCE [LARGE SCALE GENOMIC DNA]</scope>
    <source>
        <strain evidence="2">Edinburgh</strain>
    </source>
</reference>
<dbReference type="InterPro" id="IPR033362">
    <property type="entry name" value="SSNA1_fam"/>
</dbReference>
<protein>
    <submittedName>
        <fullName evidence="2">Sporangia induced deflagellation-inducible protein</fullName>
    </submittedName>
</protein>
<dbReference type="GeneID" id="39981891"/>
<keyword evidence="2" id="KW-0966">Cell projection</keyword>
<keyword evidence="2" id="KW-0969">Cilium</keyword>
<keyword evidence="3" id="KW-1185">Reference proteome</keyword>
<dbReference type="PANTHER" id="PTHR28661:SF1">
    <property type="entry name" value="MICROTUBULE NUCLEATION FACTOR SSNA1"/>
    <property type="match status" value="1"/>
</dbReference>
<comment type="caution">
    <text evidence="2">The sequence shown here is derived from an EMBL/GenBank/DDBJ whole genome shotgun (WGS) entry which is preliminary data.</text>
</comment>
<dbReference type="PANTHER" id="PTHR28661">
    <property type="entry name" value="SJOEGREN SYNDROME NUCLEAR AUTOANTIGEN 1"/>
    <property type="match status" value="1"/>
</dbReference>
<dbReference type="GO" id="GO:0036064">
    <property type="term" value="C:ciliary basal body"/>
    <property type="evidence" value="ECO:0007669"/>
    <property type="project" value="TreeGrafter"/>
</dbReference>